<feature type="compositionally biased region" description="Basic and acidic residues" evidence="12">
    <location>
        <begin position="29"/>
        <end position="45"/>
    </location>
</feature>
<dbReference type="Gene3D" id="3.30.160.60">
    <property type="entry name" value="Classic Zinc Finger"/>
    <property type="match status" value="5"/>
</dbReference>
<evidence type="ECO:0000256" key="5">
    <source>
        <dbReference type="ARBA" id="ARBA00022771"/>
    </source>
</evidence>
<evidence type="ECO:0000256" key="9">
    <source>
        <dbReference type="ARBA" id="ARBA00023163"/>
    </source>
</evidence>
<evidence type="ECO:0000256" key="11">
    <source>
        <dbReference type="PROSITE-ProRule" id="PRU00042"/>
    </source>
</evidence>
<evidence type="ECO:0000256" key="1">
    <source>
        <dbReference type="ARBA" id="ARBA00004123"/>
    </source>
</evidence>
<dbReference type="PROSITE" id="PS50157">
    <property type="entry name" value="ZINC_FINGER_C2H2_2"/>
    <property type="match status" value="6"/>
</dbReference>
<evidence type="ECO:0000313" key="14">
    <source>
        <dbReference type="EMBL" id="KAK7478560.1"/>
    </source>
</evidence>
<feature type="region of interest" description="Disordered" evidence="12">
    <location>
        <begin position="1"/>
        <end position="149"/>
    </location>
</feature>
<keyword evidence="15" id="KW-1185">Reference proteome</keyword>
<evidence type="ECO:0000256" key="8">
    <source>
        <dbReference type="ARBA" id="ARBA00023125"/>
    </source>
</evidence>
<keyword evidence="6" id="KW-0862">Zinc</keyword>
<evidence type="ECO:0000256" key="6">
    <source>
        <dbReference type="ARBA" id="ARBA00022833"/>
    </source>
</evidence>
<dbReference type="InterPro" id="IPR013087">
    <property type="entry name" value="Znf_C2H2_type"/>
</dbReference>
<dbReference type="FunFam" id="3.30.160.60:FF:000075">
    <property type="entry name" value="Putative zinc finger protein 536"/>
    <property type="match status" value="1"/>
</dbReference>
<dbReference type="SUPFAM" id="SSF57667">
    <property type="entry name" value="beta-beta-alpha zinc fingers"/>
    <property type="match status" value="4"/>
</dbReference>
<feature type="compositionally biased region" description="Polar residues" evidence="12">
    <location>
        <begin position="127"/>
        <end position="147"/>
    </location>
</feature>
<evidence type="ECO:0000259" key="13">
    <source>
        <dbReference type="PROSITE" id="PS50157"/>
    </source>
</evidence>
<comment type="similarity">
    <text evidence="2">Belongs to the krueppel C2H2-type zinc-finger protein family.</text>
</comment>
<feature type="compositionally biased region" description="Low complexity" evidence="12">
    <location>
        <begin position="734"/>
        <end position="759"/>
    </location>
</feature>
<dbReference type="PANTHER" id="PTHR16515">
    <property type="entry name" value="PR DOMAIN ZINC FINGER PROTEIN"/>
    <property type="match status" value="1"/>
</dbReference>
<feature type="domain" description="C2H2-type" evidence="13">
    <location>
        <begin position="1115"/>
        <end position="1147"/>
    </location>
</feature>
<reference evidence="14 15" key="1">
    <citation type="journal article" date="2023" name="Sci. Data">
        <title>Genome assembly of the Korean intertidal mud-creeper Batillaria attramentaria.</title>
        <authorList>
            <person name="Patra A.K."/>
            <person name="Ho P.T."/>
            <person name="Jun S."/>
            <person name="Lee S.J."/>
            <person name="Kim Y."/>
            <person name="Won Y.J."/>
        </authorList>
    </citation>
    <scope>NUCLEOTIDE SEQUENCE [LARGE SCALE GENOMIC DNA]</scope>
    <source>
        <strain evidence="14">Wonlab-2016</strain>
    </source>
</reference>
<dbReference type="SMART" id="SM00355">
    <property type="entry name" value="ZnF_C2H2"/>
    <property type="match status" value="8"/>
</dbReference>
<dbReference type="FunFam" id="3.30.160.60:FF:001289">
    <property type="entry name" value="Zinc finger protein 574"/>
    <property type="match status" value="1"/>
</dbReference>
<feature type="region of interest" description="Disordered" evidence="12">
    <location>
        <begin position="684"/>
        <end position="797"/>
    </location>
</feature>
<feature type="domain" description="C2H2-type" evidence="13">
    <location>
        <begin position="1029"/>
        <end position="1056"/>
    </location>
</feature>
<keyword evidence="8" id="KW-0238">DNA-binding</keyword>
<evidence type="ECO:0000256" key="10">
    <source>
        <dbReference type="ARBA" id="ARBA00023242"/>
    </source>
</evidence>
<keyword evidence="5 11" id="KW-0863">Zinc-finger</keyword>
<keyword evidence="9" id="KW-0804">Transcription</keyword>
<protein>
    <recommendedName>
        <fullName evidence="13">C2H2-type domain-containing protein</fullName>
    </recommendedName>
</protein>
<comment type="caution">
    <text evidence="14">The sequence shown here is derived from an EMBL/GenBank/DDBJ whole genome shotgun (WGS) entry which is preliminary data.</text>
</comment>
<feature type="domain" description="C2H2-type" evidence="13">
    <location>
        <begin position="1057"/>
        <end position="1084"/>
    </location>
</feature>
<keyword evidence="4" id="KW-0677">Repeat</keyword>
<dbReference type="Pfam" id="PF00096">
    <property type="entry name" value="zf-C2H2"/>
    <property type="match status" value="2"/>
</dbReference>
<feature type="compositionally biased region" description="Basic and acidic residues" evidence="12">
    <location>
        <begin position="397"/>
        <end position="408"/>
    </location>
</feature>
<feature type="compositionally biased region" description="Low complexity" evidence="12">
    <location>
        <begin position="947"/>
        <end position="968"/>
    </location>
</feature>
<feature type="domain" description="C2H2-type" evidence="13">
    <location>
        <begin position="288"/>
        <end position="315"/>
    </location>
</feature>
<proteinExistence type="inferred from homology"/>
<feature type="domain" description="C2H2-type" evidence="13">
    <location>
        <begin position="564"/>
        <end position="591"/>
    </location>
</feature>
<feature type="compositionally biased region" description="Low complexity" evidence="12">
    <location>
        <begin position="888"/>
        <end position="925"/>
    </location>
</feature>
<evidence type="ECO:0000256" key="12">
    <source>
        <dbReference type="SAM" id="MobiDB-lite"/>
    </source>
</evidence>
<organism evidence="14 15">
    <name type="scientific">Batillaria attramentaria</name>
    <dbReference type="NCBI Taxonomy" id="370345"/>
    <lineage>
        <taxon>Eukaryota</taxon>
        <taxon>Metazoa</taxon>
        <taxon>Spiralia</taxon>
        <taxon>Lophotrochozoa</taxon>
        <taxon>Mollusca</taxon>
        <taxon>Gastropoda</taxon>
        <taxon>Caenogastropoda</taxon>
        <taxon>Sorbeoconcha</taxon>
        <taxon>Cerithioidea</taxon>
        <taxon>Batillariidae</taxon>
        <taxon>Batillaria</taxon>
    </lineage>
</organism>
<dbReference type="GO" id="GO:0005634">
    <property type="term" value="C:nucleus"/>
    <property type="evidence" value="ECO:0007669"/>
    <property type="project" value="UniProtKB-SubCell"/>
</dbReference>
<evidence type="ECO:0000256" key="2">
    <source>
        <dbReference type="ARBA" id="ARBA00006991"/>
    </source>
</evidence>
<gene>
    <name evidence="14" type="ORF">BaRGS_00030232</name>
</gene>
<keyword evidence="10" id="KW-0539">Nucleus</keyword>
<name>A0ABD0JV94_9CAEN</name>
<feature type="compositionally biased region" description="Polar residues" evidence="12">
    <location>
        <begin position="853"/>
        <end position="879"/>
    </location>
</feature>
<dbReference type="Proteomes" id="UP001519460">
    <property type="component" value="Unassembled WGS sequence"/>
</dbReference>
<keyword evidence="3" id="KW-0479">Metal-binding</keyword>
<accession>A0ABD0JV94</accession>
<dbReference type="GO" id="GO:0008270">
    <property type="term" value="F:zinc ion binding"/>
    <property type="evidence" value="ECO:0007669"/>
    <property type="project" value="UniProtKB-KW"/>
</dbReference>
<comment type="subcellular location">
    <subcellularLocation>
        <location evidence="1">Nucleus</location>
    </subcellularLocation>
</comment>
<feature type="domain" description="C2H2-type" evidence="13">
    <location>
        <begin position="316"/>
        <end position="344"/>
    </location>
</feature>
<dbReference type="GO" id="GO:0006357">
    <property type="term" value="P:regulation of transcription by RNA polymerase II"/>
    <property type="evidence" value="ECO:0007669"/>
    <property type="project" value="UniProtKB-ARBA"/>
</dbReference>
<dbReference type="GO" id="GO:0003677">
    <property type="term" value="F:DNA binding"/>
    <property type="evidence" value="ECO:0007669"/>
    <property type="project" value="UniProtKB-KW"/>
</dbReference>
<dbReference type="AlphaFoldDB" id="A0ABD0JV94"/>
<dbReference type="InterPro" id="IPR050331">
    <property type="entry name" value="Zinc_finger"/>
</dbReference>
<evidence type="ECO:0000313" key="15">
    <source>
        <dbReference type="Proteomes" id="UP001519460"/>
    </source>
</evidence>
<dbReference type="EMBL" id="JACVVK020000323">
    <property type="protein sequence ID" value="KAK7478560.1"/>
    <property type="molecule type" value="Genomic_DNA"/>
</dbReference>
<feature type="compositionally biased region" description="Basic and acidic residues" evidence="12">
    <location>
        <begin position="760"/>
        <end position="773"/>
    </location>
</feature>
<dbReference type="PANTHER" id="PTHR16515:SF49">
    <property type="entry name" value="GASTRULA ZINC FINGER PROTEIN XLCGF49.1-LIKE-RELATED"/>
    <property type="match status" value="1"/>
</dbReference>
<feature type="compositionally biased region" description="Basic and acidic residues" evidence="12">
    <location>
        <begin position="67"/>
        <end position="81"/>
    </location>
</feature>
<keyword evidence="7" id="KW-0805">Transcription regulation</keyword>
<feature type="region of interest" description="Disordered" evidence="12">
    <location>
        <begin position="853"/>
        <end position="971"/>
    </location>
</feature>
<dbReference type="PROSITE" id="PS00028">
    <property type="entry name" value="ZINC_FINGER_C2H2_1"/>
    <property type="match status" value="5"/>
</dbReference>
<dbReference type="InterPro" id="IPR036236">
    <property type="entry name" value="Znf_C2H2_sf"/>
</dbReference>
<feature type="region of interest" description="Disordered" evidence="12">
    <location>
        <begin position="382"/>
        <end position="410"/>
    </location>
</feature>
<evidence type="ECO:0000256" key="7">
    <source>
        <dbReference type="ARBA" id="ARBA00023015"/>
    </source>
</evidence>
<evidence type="ECO:0000256" key="3">
    <source>
        <dbReference type="ARBA" id="ARBA00022723"/>
    </source>
</evidence>
<evidence type="ECO:0000256" key="4">
    <source>
        <dbReference type="ARBA" id="ARBA00022737"/>
    </source>
</evidence>
<sequence>MTAEVGVGTIDVSDSSASAASCPSPRGKRVGDVDKHGKESAKLLNREPPLQPLTRQSKIGGEASSESDLKTDEKDVTKSSDLDSYDASGAGSSLENTHTASTPKKRGRPPSLHLQKPPHSTVAPASETVSPRRQSLRLQKTQAQEPATSDVCKKAYKAKRSLHLHQLSYHQEIFDSTNGLDLSGASPAAVSASTTNLLRETLESRRLARLSVGTDSEDVTFAADGDTADESIMEPHDLSAENNISAVDSPVSAINTTASSIDTGVDDKAASIESEKEGEETADDVSKRSCPYCFKVCLKPSDMKRHLMVHTGERPFLCQVCQKRFKQKGSLLYHQRAAHDLDVELSQGLEERYLRLKTRSAMRSLAAMDGLASHPAQDSMTALPLLGSSGATPGLDSKSEDSVSKSDLHFPLPSHLSKDKNSCSASSIDFHQGLSRQISHTSDGSFTDDHGSAASIVEVDIPDSSFDRESNMSETDSKQQQRMRVAVRRESVVVTKLDAFCLGTGGETTLFRCYVCGKICASLYETYSHLAIHFDPKDGEAAEGCSSKSDTSEKDSSRVTFGVHSCTICRKGFTSQYLLMRHMHLHKQQLAIEAMRTALYSGATTNGIHQELLLKPPAVLPQNADVDLGIGAFVRGKNPVFEEGNNEKVKAKLEEEKASEDGDEMVVPPSTDVASAKELLEIEGIQEDVTVVMPSDPDMDEEDEKEGPQVKSRRKATLPTRFNHEARTSPGSRPLSPNTSSLSSLSPPPSTSQSQPANPEEVRASLSLHDDGKMSTVRSRSPSADDEPSAKKRETEDEELLLARQSKYVQSLHAAFSGLSSGMFPNGFPPSASLAMAAAGFFGPFPGVPPSFSTHPAVTTHGSAASSTPLGASTSPTSHASGSGEGGAEMQMQAEDLSLSSSSLVSPTEPITPSRSAASPTSSSPNERDSLVGYPRVLWPGSGGGISSRDSPSPSLQQSPPPASSSGGKHVAPVWHTLTSEDIGNATTTDGRKVTSLSRTHSRLYVVNQPVDRERLCKPTVLPDGRTVYRCVFCHKDFLSYSDINRHMDFHEDIRPYKCNFCDYYARTNSQLKVHMMRHQGIRGYCCRLCNYKGVTQSDLNRHMKSQIHLLKSHNECTRCGEGFVTTKNLEKHVSAGCTGRHKMDMEDP</sequence>
<feature type="compositionally biased region" description="Polar residues" evidence="12">
    <location>
        <begin position="90"/>
        <end position="102"/>
    </location>
</feature>